<dbReference type="InterPro" id="IPR011880">
    <property type="entry name" value="PA_CoA_ligase"/>
</dbReference>
<organism evidence="12 13">
    <name type="scientific">Dechloromonas agitata</name>
    <dbReference type="NCBI Taxonomy" id="73030"/>
    <lineage>
        <taxon>Bacteria</taxon>
        <taxon>Pseudomonadati</taxon>
        <taxon>Pseudomonadota</taxon>
        <taxon>Betaproteobacteria</taxon>
        <taxon>Rhodocyclales</taxon>
        <taxon>Azonexaceae</taxon>
        <taxon>Dechloromonas</taxon>
    </lineage>
</organism>
<accession>A0A930BVN2</accession>
<reference evidence="12" key="1">
    <citation type="submission" date="2020-04" db="EMBL/GenBank/DDBJ databases">
        <title>Deep metagenomics examines the oral microbiome during advanced dental caries in children, revealing novel taxa and co-occurrences with host molecules.</title>
        <authorList>
            <person name="Baker J.L."/>
            <person name="Morton J.T."/>
            <person name="Dinis M."/>
            <person name="Alvarez R."/>
            <person name="Tran N.C."/>
            <person name="Knight R."/>
            <person name="Edlund A."/>
        </authorList>
    </citation>
    <scope>NUCLEOTIDE SEQUENCE</scope>
    <source>
        <strain evidence="12">JCVI_32_bin.24</strain>
    </source>
</reference>
<evidence type="ECO:0000256" key="9">
    <source>
        <dbReference type="PIRNR" id="PIRNR006444"/>
    </source>
</evidence>
<dbReference type="Proteomes" id="UP000718593">
    <property type="component" value="Unassembled WGS sequence"/>
</dbReference>
<evidence type="ECO:0000313" key="12">
    <source>
        <dbReference type="EMBL" id="MBF1164848.1"/>
    </source>
</evidence>
<evidence type="ECO:0000256" key="8">
    <source>
        <dbReference type="ARBA" id="ARBA00075111"/>
    </source>
</evidence>
<dbReference type="InterPro" id="IPR000873">
    <property type="entry name" value="AMP-dep_synth/lig_dom"/>
</dbReference>
<evidence type="ECO:0000256" key="3">
    <source>
        <dbReference type="ARBA" id="ARBA00022741"/>
    </source>
</evidence>
<comment type="function">
    <text evidence="9">Catalyzes the activation of phenylacetic acid (PA) to phenylacetyl-CoA (PA-CoA).</text>
</comment>
<dbReference type="PIRSF" id="PIRSF006444">
    <property type="entry name" value="PaaK"/>
    <property type="match status" value="1"/>
</dbReference>
<comment type="similarity">
    <text evidence="5 9">Belongs to the phenylacetyl-CoA ligase family.</text>
</comment>
<dbReference type="EC" id="6.2.1.30" evidence="6 9"/>
<protein>
    <recommendedName>
        <fullName evidence="7 9">Phenylacetate-coenzyme A ligase</fullName>
        <ecNumber evidence="6 9">6.2.1.30</ecNumber>
    </recommendedName>
    <alternativeName>
        <fullName evidence="8 9">Phenylacetyl-CoA ligase</fullName>
    </alternativeName>
</protein>
<evidence type="ECO:0000259" key="10">
    <source>
        <dbReference type="Pfam" id="PF00501"/>
    </source>
</evidence>
<name>A0A930BVN2_9RHOO</name>
<dbReference type="Pfam" id="PF00501">
    <property type="entry name" value="AMP-binding"/>
    <property type="match status" value="1"/>
</dbReference>
<comment type="pathway">
    <text evidence="4 9">Aromatic compound metabolism; phenylacetate degradation.</text>
</comment>
<evidence type="ECO:0000256" key="4">
    <source>
        <dbReference type="ARBA" id="ARBA00060591"/>
    </source>
</evidence>
<dbReference type="FunFam" id="3.40.50.12780:FF:000016">
    <property type="entry name" value="Phenylacetate-coenzyme A ligase"/>
    <property type="match status" value="1"/>
</dbReference>
<sequence length="441" mass="49173">MTSKMPLPGELDPIETASRDEISALQLERLKWSVRHTYDNVEPYRQKCEAKGVHPDDLKCLADLGKFPFMTKTDLRDHYPFGLFAVPRTKLARLHASSGTTGKSVVVGYTKNDLDNWANVVARSIRAAGGRAGDMVHVAYGYGMFTGGLGAHYGVERAGCCAVPMSGGQTEKQVQQIMDFKPEIIMVTPSYSLVIAEEFERLGIKPDEISLKVGIFGAEPWGEGMRSEIERKLGIDAIDIYGLTEVMGPGVACECIETKDGPVIWEDHFYPEIIDPETGEVLPDGEEGELVFTSLTKEAFPVIRYRTRDLTRLLPPTARSFRRIGKITGRSDDMLIIRGVNVFPTQIEEQILRDQRLSGNYQVVVTRDGHLDNLEVRCELQRELSGKLAPADIQTIGKELQHRIKTIIGVSTKITVMEFDAIPRTQVGKAKRVLDERPKQN</sequence>
<keyword evidence="3 9" id="KW-0547">Nucleotide-binding</keyword>
<dbReference type="AlphaFoldDB" id="A0A930BVN2"/>
<feature type="domain" description="AMP-dependent ligase C-terminal" evidence="11">
    <location>
        <begin position="339"/>
        <end position="437"/>
    </location>
</feature>
<comment type="catalytic activity">
    <reaction evidence="9">
        <text>2-phenylacetate + ATP + CoA = phenylacetyl-CoA + AMP + diphosphate</text>
        <dbReference type="Rhea" id="RHEA:20956"/>
        <dbReference type="ChEBI" id="CHEBI:18401"/>
        <dbReference type="ChEBI" id="CHEBI:30616"/>
        <dbReference type="ChEBI" id="CHEBI:33019"/>
        <dbReference type="ChEBI" id="CHEBI:57287"/>
        <dbReference type="ChEBI" id="CHEBI:57390"/>
        <dbReference type="ChEBI" id="CHEBI:456215"/>
        <dbReference type="EC" id="6.2.1.30"/>
    </reaction>
</comment>
<dbReference type="GO" id="GO:0000166">
    <property type="term" value="F:nucleotide binding"/>
    <property type="evidence" value="ECO:0007669"/>
    <property type="project" value="UniProtKB-KW"/>
</dbReference>
<dbReference type="GO" id="GO:0047475">
    <property type="term" value="F:phenylacetate-CoA ligase activity"/>
    <property type="evidence" value="ECO:0007669"/>
    <property type="project" value="UniProtKB-EC"/>
</dbReference>
<dbReference type="InterPro" id="IPR045851">
    <property type="entry name" value="AMP-bd_C_sf"/>
</dbReference>
<evidence type="ECO:0000259" key="11">
    <source>
        <dbReference type="Pfam" id="PF14535"/>
    </source>
</evidence>
<dbReference type="GO" id="GO:0010124">
    <property type="term" value="P:phenylacetate catabolic process"/>
    <property type="evidence" value="ECO:0007669"/>
    <property type="project" value="UniProtKB-UniRule"/>
</dbReference>
<comment type="subunit">
    <text evidence="1">Monomer.</text>
</comment>
<dbReference type="Gene3D" id="3.40.50.12780">
    <property type="entry name" value="N-terminal domain of ligase-like"/>
    <property type="match status" value="1"/>
</dbReference>
<dbReference type="NCBIfam" id="TIGR02155">
    <property type="entry name" value="PA_CoA_ligase"/>
    <property type="match status" value="1"/>
</dbReference>
<proteinExistence type="inferred from homology"/>
<evidence type="ECO:0000256" key="1">
    <source>
        <dbReference type="ARBA" id="ARBA00011245"/>
    </source>
</evidence>
<dbReference type="InterPro" id="IPR051414">
    <property type="entry name" value="Adenylate-forming_Reductase"/>
</dbReference>
<comment type="caution">
    <text evidence="12">The sequence shown here is derived from an EMBL/GenBank/DDBJ whole genome shotgun (WGS) entry which is preliminary data.</text>
</comment>
<evidence type="ECO:0000256" key="7">
    <source>
        <dbReference type="ARBA" id="ARBA00068695"/>
    </source>
</evidence>
<feature type="domain" description="AMP-dependent synthetase/ligase" evidence="10">
    <location>
        <begin position="90"/>
        <end position="293"/>
    </location>
</feature>
<dbReference type="Pfam" id="PF14535">
    <property type="entry name" value="AMP-binding_C_2"/>
    <property type="match status" value="1"/>
</dbReference>
<dbReference type="EMBL" id="JABZMI010000118">
    <property type="protein sequence ID" value="MBF1164848.1"/>
    <property type="molecule type" value="Genomic_DNA"/>
</dbReference>
<evidence type="ECO:0000313" key="13">
    <source>
        <dbReference type="Proteomes" id="UP000718593"/>
    </source>
</evidence>
<dbReference type="RefSeq" id="WP_027456471.1">
    <property type="nucleotide sequence ID" value="NZ_JARBJQ010000017.1"/>
</dbReference>
<dbReference type="InterPro" id="IPR042099">
    <property type="entry name" value="ANL_N_sf"/>
</dbReference>
<evidence type="ECO:0000256" key="2">
    <source>
        <dbReference type="ARBA" id="ARBA00022598"/>
    </source>
</evidence>
<gene>
    <name evidence="12" type="primary">paaF</name>
    <name evidence="12" type="ORF">HXL68_07390</name>
</gene>
<dbReference type="PANTHER" id="PTHR43439:SF1">
    <property type="entry name" value="PHENYLACETATE-COENZYME A LIGASE"/>
    <property type="match status" value="1"/>
</dbReference>
<dbReference type="SUPFAM" id="SSF56801">
    <property type="entry name" value="Acetyl-CoA synthetase-like"/>
    <property type="match status" value="1"/>
</dbReference>
<keyword evidence="2 9" id="KW-0436">Ligase</keyword>
<dbReference type="InterPro" id="IPR028154">
    <property type="entry name" value="AMP-dep_Lig_C"/>
</dbReference>
<evidence type="ECO:0000256" key="6">
    <source>
        <dbReference type="ARBA" id="ARBA00066629"/>
    </source>
</evidence>
<evidence type="ECO:0000256" key="5">
    <source>
        <dbReference type="ARBA" id="ARBA00061566"/>
    </source>
</evidence>
<dbReference type="PANTHER" id="PTHR43439">
    <property type="entry name" value="PHENYLACETATE-COENZYME A LIGASE"/>
    <property type="match status" value="1"/>
</dbReference>
<dbReference type="CDD" id="cd05913">
    <property type="entry name" value="PaaK"/>
    <property type="match status" value="1"/>
</dbReference>
<dbReference type="InterPro" id="IPR049623">
    <property type="entry name" value="PA_CoA_lig_proteobact_actino"/>
</dbReference>
<dbReference type="Gene3D" id="3.30.300.30">
    <property type="match status" value="1"/>
</dbReference>